<accession>A0A6J4SJC7</accession>
<evidence type="ECO:0000256" key="1">
    <source>
        <dbReference type="SAM" id="MobiDB-lite"/>
    </source>
</evidence>
<reference evidence="2" key="1">
    <citation type="submission" date="2020-02" db="EMBL/GenBank/DDBJ databases">
        <authorList>
            <person name="Meier V. D."/>
        </authorList>
    </citation>
    <scope>NUCLEOTIDE SEQUENCE</scope>
    <source>
        <strain evidence="2">AVDCRST_MAG69</strain>
    </source>
</reference>
<proteinExistence type="predicted"/>
<organism evidence="2">
    <name type="scientific">uncultured Solirubrobacteraceae bacterium</name>
    <dbReference type="NCBI Taxonomy" id="1162706"/>
    <lineage>
        <taxon>Bacteria</taxon>
        <taxon>Bacillati</taxon>
        <taxon>Actinomycetota</taxon>
        <taxon>Thermoleophilia</taxon>
        <taxon>Solirubrobacterales</taxon>
        <taxon>Solirubrobacteraceae</taxon>
        <taxon>environmental samples</taxon>
    </lineage>
</organism>
<feature type="compositionally biased region" description="Basic residues" evidence="1">
    <location>
        <begin position="19"/>
        <end position="40"/>
    </location>
</feature>
<feature type="non-terminal residue" evidence="2">
    <location>
        <position position="51"/>
    </location>
</feature>
<feature type="non-terminal residue" evidence="2">
    <location>
        <position position="1"/>
    </location>
</feature>
<sequence length="51" mass="5798">RPARCGIADLRRGAAPGTRRARGVGRLRRAHRHRRAPSRRRARIRLLGPPL</sequence>
<protein>
    <submittedName>
        <fullName evidence="2">Uncharacterized protein</fullName>
    </submittedName>
</protein>
<evidence type="ECO:0000313" key="2">
    <source>
        <dbReference type="EMBL" id="CAA9500633.1"/>
    </source>
</evidence>
<name>A0A6J4SJC7_9ACTN</name>
<feature type="region of interest" description="Disordered" evidence="1">
    <location>
        <begin position="13"/>
        <end position="40"/>
    </location>
</feature>
<dbReference type="AlphaFoldDB" id="A0A6J4SJC7"/>
<dbReference type="EMBL" id="CADCVP010000200">
    <property type="protein sequence ID" value="CAA9500633.1"/>
    <property type="molecule type" value="Genomic_DNA"/>
</dbReference>
<gene>
    <name evidence="2" type="ORF">AVDCRST_MAG69-1865</name>
</gene>